<evidence type="ECO:0000256" key="4">
    <source>
        <dbReference type="ARBA" id="ARBA00023002"/>
    </source>
</evidence>
<evidence type="ECO:0000259" key="6">
    <source>
        <dbReference type="Pfam" id="PF01494"/>
    </source>
</evidence>
<dbReference type="OrthoDB" id="9782160at2"/>
<evidence type="ECO:0000313" key="8">
    <source>
        <dbReference type="Proteomes" id="UP000184428"/>
    </source>
</evidence>
<dbReference type="PANTHER" id="PTHR13789">
    <property type="entry name" value="MONOOXYGENASE"/>
    <property type="match status" value="1"/>
</dbReference>
<evidence type="ECO:0000256" key="5">
    <source>
        <dbReference type="ARBA" id="ARBA00023033"/>
    </source>
</evidence>
<accession>A0A1M7SNH9</accession>
<dbReference type="PANTHER" id="PTHR13789:SF318">
    <property type="entry name" value="GERANYLGERANYL DIPHOSPHATE REDUCTASE"/>
    <property type="match status" value="1"/>
</dbReference>
<dbReference type="EMBL" id="FRDM01000003">
    <property type="protein sequence ID" value="SHN60062.1"/>
    <property type="molecule type" value="Genomic_DNA"/>
</dbReference>
<organism evidence="7 8">
    <name type="scientific">Geodermatophilus obscurus</name>
    <dbReference type="NCBI Taxonomy" id="1861"/>
    <lineage>
        <taxon>Bacteria</taxon>
        <taxon>Bacillati</taxon>
        <taxon>Actinomycetota</taxon>
        <taxon>Actinomycetes</taxon>
        <taxon>Geodermatophilales</taxon>
        <taxon>Geodermatophilaceae</taxon>
        <taxon>Geodermatophilus</taxon>
    </lineage>
</organism>
<evidence type="ECO:0000313" key="7">
    <source>
        <dbReference type="EMBL" id="SHN60062.1"/>
    </source>
</evidence>
<feature type="domain" description="FAD-binding" evidence="6">
    <location>
        <begin position="7"/>
        <end position="353"/>
    </location>
</feature>
<keyword evidence="2" id="KW-0285">Flavoprotein</keyword>
<proteinExistence type="predicted"/>
<dbReference type="InterPro" id="IPR036188">
    <property type="entry name" value="FAD/NAD-bd_sf"/>
</dbReference>
<protein>
    <submittedName>
        <fullName evidence="7">Salicylate hydroxylase</fullName>
    </submittedName>
</protein>
<dbReference type="SUPFAM" id="SSF51905">
    <property type="entry name" value="FAD/NAD(P)-binding domain"/>
    <property type="match status" value="1"/>
</dbReference>
<keyword evidence="3" id="KW-0274">FAD</keyword>
<evidence type="ECO:0000256" key="3">
    <source>
        <dbReference type="ARBA" id="ARBA00022827"/>
    </source>
</evidence>
<name>A0A1M7SNH9_9ACTN</name>
<gene>
    <name evidence="7" type="ORF">SAMN05660350_00938</name>
</gene>
<dbReference type="GO" id="GO:0071949">
    <property type="term" value="F:FAD binding"/>
    <property type="evidence" value="ECO:0007669"/>
    <property type="project" value="InterPro"/>
</dbReference>
<dbReference type="AlphaFoldDB" id="A0A1M7SNH9"/>
<dbReference type="InterPro" id="IPR050493">
    <property type="entry name" value="FAD-dep_Monooxygenase_BioMet"/>
</dbReference>
<dbReference type="RefSeq" id="WP_072914158.1">
    <property type="nucleotide sequence ID" value="NZ_FRDM01000003.1"/>
</dbReference>
<dbReference type="PRINTS" id="PR00420">
    <property type="entry name" value="RNGMNOXGNASE"/>
</dbReference>
<comment type="cofactor">
    <cofactor evidence="1">
        <name>FAD</name>
        <dbReference type="ChEBI" id="CHEBI:57692"/>
    </cofactor>
</comment>
<dbReference type="GO" id="GO:0004497">
    <property type="term" value="F:monooxygenase activity"/>
    <property type="evidence" value="ECO:0007669"/>
    <property type="project" value="UniProtKB-KW"/>
</dbReference>
<reference evidence="7 8" key="1">
    <citation type="submission" date="2016-12" db="EMBL/GenBank/DDBJ databases">
        <authorList>
            <person name="Song W.-J."/>
            <person name="Kurnit D.M."/>
        </authorList>
    </citation>
    <scope>NUCLEOTIDE SEQUENCE [LARGE SCALE GENOMIC DNA]</scope>
    <source>
        <strain evidence="7 8">DSM 43162</strain>
    </source>
</reference>
<dbReference type="InterPro" id="IPR002938">
    <property type="entry name" value="FAD-bd"/>
</dbReference>
<sequence length="404" mass="43648">MSGTDLRIAIVGAGIGGLSLGLALRERGVRAEVFEQAPELAEIGAAIALSANATREYARLGLVDELAAAATIPTELVYRHWQDGSRIAAHPVAQGNAYVDRFGAPYFGIHRADLQRTLSGALGSEQLHLGCRLTDLVPERDSVVLEFADGRVEHVDVVVGADGVRSMVRRWVTGADDAVYSGTSAFRGIVPTADLPSLPDPHAIQFWMGPDAHVLHYAIGGQGESVNFFAVVEGPRVWPHDGSIVEVPEDVPVASFRGWHPAVPEMIAAAASPLRWSLSTVRPLLRWYRGRVVVLGDAAHGMLPHQGQGANTSIEDAFALAALIADTRPGDDPAPVFARYQELRRARTRAIQRSSWITNSLLHLPEGPAARMRDAKMARFPEDFGWIHEYDVQQALQASAAAPR</sequence>
<evidence type="ECO:0000256" key="2">
    <source>
        <dbReference type="ARBA" id="ARBA00022630"/>
    </source>
</evidence>
<keyword evidence="4" id="KW-0560">Oxidoreductase</keyword>
<dbReference type="Pfam" id="PF01494">
    <property type="entry name" value="FAD_binding_3"/>
    <property type="match status" value="1"/>
</dbReference>
<keyword evidence="5" id="KW-0503">Monooxygenase</keyword>
<dbReference type="Gene3D" id="3.50.50.60">
    <property type="entry name" value="FAD/NAD(P)-binding domain"/>
    <property type="match status" value="1"/>
</dbReference>
<dbReference type="Proteomes" id="UP000184428">
    <property type="component" value="Unassembled WGS sequence"/>
</dbReference>
<dbReference type="SUPFAM" id="SSF54373">
    <property type="entry name" value="FAD-linked reductases, C-terminal domain"/>
    <property type="match status" value="1"/>
</dbReference>
<evidence type="ECO:0000256" key="1">
    <source>
        <dbReference type="ARBA" id="ARBA00001974"/>
    </source>
</evidence>